<reference evidence="6 7" key="1">
    <citation type="submission" date="2014-03" db="EMBL/GenBank/DDBJ databases">
        <title>Draft Genome Sequences of Four Burkholderia Strains.</title>
        <authorList>
            <person name="Liu X.Y."/>
            <person name="Li C.X."/>
            <person name="Xu J.H."/>
        </authorList>
    </citation>
    <scope>NUCLEOTIDE SEQUENCE [LARGE SCALE GENOMIC DNA]</scope>
    <source>
        <strain evidence="6 7">OP-1</strain>
    </source>
</reference>
<organism evidence="6 7">
    <name type="scientific">Caballeronia zhejiangensis</name>
    <dbReference type="NCBI Taxonomy" id="871203"/>
    <lineage>
        <taxon>Bacteria</taxon>
        <taxon>Pseudomonadati</taxon>
        <taxon>Pseudomonadota</taxon>
        <taxon>Betaproteobacteria</taxon>
        <taxon>Burkholderiales</taxon>
        <taxon>Burkholderiaceae</taxon>
        <taxon>Caballeronia</taxon>
    </lineage>
</organism>
<dbReference type="InterPro" id="IPR050206">
    <property type="entry name" value="FtsK/SpoIIIE/SftA"/>
</dbReference>
<dbReference type="GO" id="GO:0051301">
    <property type="term" value="P:cell division"/>
    <property type="evidence" value="ECO:0007669"/>
    <property type="project" value="UniProtKB-KW"/>
</dbReference>
<dbReference type="Pfam" id="PF01580">
    <property type="entry name" value="FtsK_SpoIIIE"/>
    <property type="match status" value="1"/>
</dbReference>
<proteinExistence type="predicted"/>
<evidence type="ECO:0000313" key="6">
    <source>
        <dbReference type="EMBL" id="KDR27149.1"/>
    </source>
</evidence>
<dbReference type="GO" id="GO:0005524">
    <property type="term" value="F:ATP binding"/>
    <property type="evidence" value="ECO:0007669"/>
    <property type="project" value="UniProtKB-UniRule"/>
</dbReference>
<sequence length="1820" mass="200293">MSIADKIVGRVGAAVLRSHIPALDAPDRATDGPALFRLDRLSKEHISAIVHEVLADPELHGRVEVRIPRGLVENSGLPDEVLTDNNAGAIRNQRTEKAAMLTANGNEPNLADTLEHVAAIGAAEFHSHARDWVSATVDATDMSLTPEDQAVFRAAIRGLLVAEEMSLYELAEYCSAVSNASTTKGEAIRTALGWALPYLHLPRDSSLFANARQYGHHSGPWRKAFEKLFTDRTPLIAKQRKNGQPIESSEIEERFNESRESINQDAVASILAFISSQPGERSAAQALCQFEWEADGIHLIFDRPKERKESLAKQTLDFFEHDCTDPDVLTPERKEYLADLATRESRSEWNDEDERFYELHRNWLDQDARLRANWEKALFGKPIECTDFLDGLVTAIQRLTASEAETAGAKRIKIRVNRGRKDWRERFNHDLGCYFSTMYRGLRSLLSGRVEFVRSPGLGSNPEVPDPLLEYPAFLEYERDRLKNDFKSVTSIARPQIQLKFEISLELTNGEQTVPSGKIHLLWIGRPQAVGLQLYDDIGRLRQKAAITATEVPRRLVSKKGGVQAVSLLDVNTFEATFGRDAGSLVPPPSKLKSLSHEIGRRLKPLKDEGRITEEQAIAISTALHRFEKDYLEALSDFAERGLHTEAAMRQADSFGELLRTLKENARGDVARSKLVSEVLRVGTVAVTGEKPCVIVPPWHPERMKALSVKLRRTCGLINHLLGTEHTDFGDRNIFFQEFSDELAHPFYPEIAVAERGGVARLVAETSTENGYSLMEEPAVGEGADMSDVTPLEASRQIRELIERYVSLQRHEASNLSIVLYNADAATLPLTTVRELSDFADAQPDLQCNVSVRHTDANKLRRVYAELVSSSEADPDMAVIGATSDSFMSKLRISVTPPNAALPEVAHGFRPFDIAFLHDVVSRTASPEWVRLHWLNHRNSMEHAPSRWSYRSISGEDELKSTTFLTCPQQTASGRAYVDMVGAVVRKKDVPPNDHLVPARQISLQDEKLKSLFDDAHSIAEWVATYDELLDKRQLLANNINVVRYRRQRTNGRNMIVSSTSELRLLRVLARRRLEELGLQIDSAGLDAGTDRIIMDALSISGDIVLRAAKRGVSAGEMLGLVLSRFIVRREFQSLCGGADKASIQVFFLLDDYASWLAQRENRIADLLGLCVEDAQDGIRLHLVVVESKYVGVANVADARRTSKTQLLATLSTLKEALFGDPGRLDRDLWLARLADLLVDAIALPSQTALLERARAAIRDGTIKMTLRGYSHVFVHSTEAGASGSSVADQVEVDVGSPAIAFQEVFDRAQLRDLAAAYVRNTDPTPVRASIGTETPWMTCNAVPPAPRVSWSAMVDKLAVDVSELSENNVGEPLEVVPTAATHGGVSTESATDTGQLASSNFDDLTVSTVAIAAGSAETGGNAAYGPALSSLIAQEVVQGGESLDDRGGWAAQIAATFKKAMNSYGFQASVLGTRLTPNGCLIRLAGSDRLRTEDIEAKRMQLLTTHSLALLSVQPRPGEIIVSIASPNRKAVSLWEVWERRAVKRNTAGINTSFVLGVQELNGNILYLNLGGDFEGLSQHEPHSLIAGSTGSGKSVLIQALLLDIAATNPSSLANIVLIDPKMGVDYSALEELPHLREPIITSRERAVEVLKVLVEEMEERYRVFASAKARDLPTYNAKVAPADRMPMVFVVHDEFADWMLEDTYKATVSAAVARLGVKARAAGIHLFFAAQRPDKDVMPMQLRENLGNRLILKVSSEATSRIALDRPGAELLLGKGHLAAKLTGEHGLLFAQAPFLSDEDIGLAVDAIKADRSRDTEA</sequence>
<keyword evidence="6" id="KW-0131">Cell cycle</keyword>
<dbReference type="RefSeq" id="WP_034473296.1">
    <property type="nucleotide sequence ID" value="NZ_JFHD01000027.1"/>
</dbReference>
<dbReference type="InterPro" id="IPR002543">
    <property type="entry name" value="FtsK_dom"/>
</dbReference>
<dbReference type="PANTHER" id="PTHR22683:SF41">
    <property type="entry name" value="DNA TRANSLOCASE FTSK"/>
    <property type="match status" value="1"/>
</dbReference>
<keyword evidence="2 4" id="KW-0547">Nucleotide-binding</keyword>
<comment type="caution">
    <text evidence="6">The sequence shown here is derived from an EMBL/GenBank/DDBJ whole genome shotgun (WGS) entry which is preliminary data.</text>
</comment>
<comment type="subcellular location">
    <subcellularLocation>
        <location evidence="1">Endomembrane system</location>
    </subcellularLocation>
</comment>
<dbReference type="PANTHER" id="PTHR22683">
    <property type="entry name" value="SPORULATION PROTEIN RELATED"/>
    <property type="match status" value="1"/>
</dbReference>
<accession>A0A656QGL7</accession>
<dbReference type="EMBL" id="JFHD01000027">
    <property type="protein sequence ID" value="KDR27149.1"/>
    <property type="molecule type" value="Genomic_DNA"/>
</dbReference>
<protein>
    <submittedName>
        <fullName evidence="6">Cell division protein FtsK</fullName>
    </submittedName>
</protein>
<dbReference type="SUPFAM" id="SSF52540">
    <property type="entry name" value="P-loop containing nucleoside triphosphate hydrolases"/>
    <property type="match status" value="1"/>
</dbReference>
<evidence type="ECO:0000256" key="2">
    <source>
        <dbReference type="ARBA" id="ARBA00022741"/>
    </source>
</evidence>
<evidence type="ECO:0000256" key="4">
    <source>
        <dbReference type="PROSITE-ProRule" id="PRU00289"/>
    </source>
</evidence>
<dbReference type="GO" id="GO:0003677">
    <property type="term" value="F:DNA binding"/>
    <property type="evidence" value="ECO:0007669"/>
    <property type="project" value="InterPro"/>
</dbReference>
<dbReference type="Gene3D" id="3.40.50.300">
    <property type="entry name" value="P-loop containing nucleotide triphosphate hydrolases"/>
    <property type="match status" value="1"/>
</dbReference>
<feature type="binding site" evidence="4">
    <location>
        <begin position="1589"/>
        <end position="1596"/>
    </location>
    <ligand>
        <name>ATP</name>
        <dbReference type="ChEBI" id="CHEBI:30616"/>
    </ligand>
</feature>
<gene>
    <name evidence="6" type="ORF">BG60_18235</name>
</gene>
<keyword evidence="6" id="KW-0132">Cell division</keyword>
<evidence type="ECO:0000256" key="3">
    <source>
        <dbReference type="ARBA" id="ARBA00022840"/>
    </source>
</evidence>
<feature type="domain" description="FtsK" evidence="5">
    <location>
        <begin position="1564"/>
        <end position="1763"/>
    </location>
</feature>
<dbReference type="InterPro" id="IPR027417">
    <property type="entry name" value="P-loop_NTPase"/>
</dbReference>
<keyword evidence="7" id="KW-1185">Reference proteome</keyword>
<keyword evidence="3 4" id="KW-0067">ATP-binding</keyword>
<evidence type="ECO:0000256" key="1">
    <source>
        <dbReference type="ARBA" id="ARBA00004308"/>
    </source>
</evidence>
<evidence type="ECO:0000259" key="5">
    <source>
        <dbReference type="PROSITE" id="PS50901"/>
    </source>
</evidence>
<name>A0A656QGL7_9BURK</name>
<dbReference type="PROSITE" id="PS50901">
    <property type="entry name" value="FTSK"/>
    <property type="match status" value="1"/>
</dbReference>
<evidence type="ECO:0000313" key="7">
    <source>
        <dbReference type="Proteomes" id="UP000027451"/>
    </source>
</evidence>
<dbReference type="Proteomes" id="UP000027451">
    <property type="component" value="Unassembled WGS sequence"/>
</dbReference>